<dbReference type="PROSITE" id="PS51257">
    <property type="entry name" value="PROKAR_LIPOPROTEIN"/>
    <property type="match status" value="1"/>
</dbReference>
<evidence type="ECO:0000256" key="1">
    <source>
        <dbReference type="SAM" id="MobiDB-lite"/>
    </source>
</evidence>
<evidence type="ECO:0000256" key="2">
    <source>
        <dbReference type="SAM" id="SignalP"/>
    </source>
</evidence>
<feature type="signal peptide" evidence="2">
    <location>
        <begin position="1"/>
        <end position="24"/>
    </location>
</feature>
<protein>
    <recommendedName>
        <fullName evidence="5">Lipoprotein</fullName>
    </recommendedName>
</protein>
<dbReference type="AlphaFoldDB" id="A0A4Y6PRN3"/>
<keyword evidence="2" id="KW-0732">Signal</keyword>
<organism evidence="3 4">
    <name type="scientific">Persicimonas caeni</name>
    <dbReference type="NCBI Taxonomy" id="2292766"/>
    <lineage>
        <taxon>Bacteria</taxon>
        <taxon>Deltaproteobacteria</taxon>
        <taxon>Bradymonadales</taxon>
        <taxon>Bradymonadaceae</taxon>
        <taxon>Persicimonas</taxon>
    </lineage>
</organism>
<evidence type="ECO:0008006" key="5">
    <source>
        <dbReference type="Google" id="ProtNLM"/>
    </source>
</evidence>
<dbReference type="RefSeq" id="WP_141197494.1">
    <property type="nucleotide sequence ID" value="NZ_CP041186.1"/>
</dbReference>
<keyword evidence="4" id="KW-1185">Reference proteome</keyword>
<feature type="chain" id="PRO_5030106313" description="Lipoprotein" evidence="2">
    <location>
        <begin position="25"/>
        <end position="272"/>
    </location>
</feature>
<name>A0A4Y6PRN3_PERCE</name>
<feature type="compositionally biased region" description="Basic and acidic residues" evidence="1">
    <location>
        <begin position="80"/>
        <end position="90"/>
    </location>
</feature>
<feature type="region of interest" description="Disordered" evidence="1">
    <location>
        <begin position="73"/>
        <end position="112"/>
    </location>
</feature>
<accession>A0A4Y6PRN3</accession>
<dbReference type="EMBL" id="CP041186">
    <property type="protein sequence ID" value="QDG51004.1"/>
    <property type="molecule type" value="Genomic_DNA"/>
</dbReference>
<accession>A0A5B8Y2P2</accession>
<gene>
    <name evidence="3" type="ORF">FIV42_09725</name>
</gene>
<evidence type="ECO:0000313" key="3">
    <source>
        <dbReference type="EMBL" id="QDG51004.1"/>
    </source>
</evidence>
<dbReference type="Proteomes" id="UP000315995">
    <property type="component" value="Chromosome"/>
</dbReference>
<proteinExistence type="predicted"/>
<evidence type="ECO:0000313" key="4">
    <source>
        <dbReference type="Proteomes" id="UP000315995"/>
    </source>
</evidence>
<sequence length="272" mass="28639">MKRRTKWTILFSALLALSACSKDAGEDMEVECERIDVGGTAYCTYEQPITETGYDCPQDLPHAVDFQGHTVCSPTESIPDEDRGPLEEHFAQGSGEPVDGGTDGGGETTLSQLCTTPQAYDGQTVTLDGSQIETINVGTTRGCPDTGEGCCNAVVTGFVLACGQNQVGNVDRDTAIVLVAGDDAGFEFVQGEVVTDEVADLEGLVKGEIRMGCVGQECYEVCGPAAPEEIISFTGTFRSSGGPFYPTTRGGLGDPPGIFDYAVEVTNMEVAE</sequence>
<reference evidence="3 4" key="1">
    <citation type="submission" date="2019-06" db="EMBL/GenBank/DDBJ databases">
        <title>Persicimonas caeni gen. nov., sp. nov., a predatory bacterium isolated from solar saltern.</title>
        <authorList>
            <person name="Wang S."/>
        </authorList>
    </citation>
    <scope>NUCLEOTIDE SEQUENCE [LARGE SCALE GENOMIC DNA]</scope>
    <source>
        <strain evidence="3 4">YN101</strain>
    </source>
</reference>